<dbReference type="PANTHER" id="PTHR43669">
    <property type="entry name" value="5-KETO-D-GLUCONATE 5-REDUCTASE"/>
    <property type="match status" value="1"/>
</dbReference>
<dbReference type="GO" id="GO:0016491">
    <property type="term" value="F:oxidoreductase activity"/>
    <property type="evidence" value="ECO:0007669"/>
    <property type="project" value="UniProtKB-KW"/>
</dbReference>
<gene>
    <name evidence="3" type="ORF">ACFPM7_14690</name>
</gene>
<dbReference type="Gene3D" id="3.40.50.720">
    <property type="entry name" value="NAD(P)-binding Rossmann-like Domain"/>
    <property type="match status" value="1"/>
</dbReference>
<evidence type="ECO:0000256" key="2">
    <source>
        <dbReference type="ARBA" id="ARBA00023002"/>
    </source>
</evidence>
<organism evidence="3 4">
    <name type="scientific">Actinokineospora guangxiensis</name>
    <dbReference type="NCBI Taxonomy" id="1490288"/>
    <lineage>
        <taxon>Bacteria</taxon>
        <taxon>Bacillati</taxon>
        <taxon>Actinomycetota</taxon>
        <taxon>Actinomycetes</taxon>
        <taxon>Pseudonocardiales</taxon>
        <taxon>Pseudonocardiaceae</taxon>
        <taxon>Actinokineospora</taxon>
    </lineage>
</organism>
<comment type="similarity">
    <text evidence="1">Belongs to the short-chain dehydrogenases/reductases (SDR) family.</text>
</comment>
<dbReference type="Proteomes" id="UP001596157">
    <property type="component" value="Unassembled WGS sequence"/>
</dbReference>
<keyword evidence="2 3" id="KW-0560">Oxidoreductase</keyword>
<reference evidence="4" key="1">
    <citation type="journal article" date="2019" name="Int. J. Syst. Evol. Microbiol.">
        <title>The Global Catalogue of Microorganisms (GCM) 10K type strain sequencing project: providing services to taxonomists for standard genome sequencing and annotation.</title>
        <authorList>
            <consortium name="The Broad Institute Genomics Platform"/>
            <consortium name="The Broad Institute Genome Sequencing Center for Infectious Disease"/>
            <person name="Wu L."/>
            <person name="Ma J."/>
        </authorList>
    </citation>
    <scope>NUCLEOTIDE SEQUENCE [LARGE SCALE GENOMIC DNA]</scope>
    <source>
        <strain evidence="4">CCUG 59778</strain>
    </source>
</reference>
<dbReference type="EC" id="1.-.-.-" evidence="3"/>
<dbReference type="EMBL" id="JBHSKF010000006">
    <property type="protein sequence ID" value="MFC5288305.1"/>
    <property type="molecule type" value="Genomic_DNA"/>
</dbReference>
<name>A0ABW0ES54_9PSEU</name>
<keyword evidence="4" id="KW-1185">Reference proteome</keyword>
<comment type="caution">
    <text evidence="3">The sequence shown here is derived from an EMBL/GenBank/DDBJ whole genome shotgun (WGS) entry which is preliminary data.</text>
</comment>
<proteinExistence type="inferred from homology"/>
<evidence type="ECO:0000313" key="4">
    <source>
        <dbReference type="Proteomes" id="UP001596157"/>
    </source>
</evidence>
<dbReference type="Pfam" id="PF00106">
    <property type="entry name" value="adh_short"/>
    <property type="match status" value="1"/>
</dbReference>
<accession>A0ABW0ES54</accession>
<dbReference type="PRINTS" id="PR00081">
    <property type="entry name" value="GDHRDH"/>
</dbReference>
<evidence type="ECO:0000256" key="1">
    <source>
        <dbReference type="ARBA" id="ARBA00006484"/>
    </source>
</evidence>
<dbReference type="InterPro" id="IPR002347">
    <property type="entry name" value="SDR_fam"/>
</dbReference>
<sequence length="244" mass="24694">MAGLDVRGAVAVVTGGGGGIGAALCARLAGAGARVVVNDSSADAAEAVAASAGGICLPGDAADPGVVAALVAEGERLGGVDLFCANAGVISQDWDLAWRVNVLAHVLAAEAVLPHWLERGRGRFLATVSAAGLLTLLGNPAYSATKHAALAHAEWLRATYAHRGVTVQALCPQGVRTAMLTGGPLVESAVTPEFVADTVMAALDGAGFLVLPHPEVAEYHRRRAADPDRWLAAMNKAQRAAESG</sequence>
<protein>
    <submittedName>
        <fullName evidence="3">SDR family NAD(P)-dependent oxidoreductase</fullName>
        <ecNumber evidence="3">1.-.-.-</ecNumber>
    </submittedName>
</protein>
<dbReference type="InterPro" id="IPR036291">
    <property type="entry name" value="NAD(P)-bd_dom_sf"/>
</dbReference>
<dbReference type="CDD" id="cd05233">
    <property type="entry name" value="SDR_c"/>
    <property type="match status" value="1"/>
</dbReference>
<dbReference type="PANTHER" id="PTHR43669:SF3">
    <property type="entry name" value="ALCOHOL DEHYDROGENASE, PUTATIVE (AFU_ORTHOLOGUE AFUA_3G03445)-RELATED"/>
    <property type="match status" value="1"/>
</dbReference>
<dbReference type="RefSeq" id="WP_378248148.1">
    <property type="nucleotide sequence ID" value="NZ_JBHSKF010000006.1"/>
</dbReference>
<dbReference type="SUPFAM" id="SSF51735">
    <property type="entry name" value="NAD(P)-binding Rossmann-fold domains"/>
    <property type="match status" value="1"/>
</dbReference>
<evidence type="ECO:0000313" key="3">
    <source>
        <dbReference type="EMBL" id="MFC5288305.1"/>
    </source>
</evidence>